<feature type="region of interest" description="Disordered" evidence="1">
    <location>
        <begin position="197"/>
        <end position="251"/>
    </location>
</feature>
<name>A0A450UTI5_9GAMM</name>
<evidence type="ECO:0000313" key="4">
    <source>
        <dbReference type="EMBL" id="VFK02032.1"/>
    </source>
</evidence>
<reference evidence="3" key="1">
    <citation type="submission" date="2019-02" db="EMBL/GenBank/DDBJ databases">
        <authorList>
            <person name="Gruber-Vodicka R. H."/>
            <person name="Seah K. B. B."/>
        </authorList>
    </citation>
    <scope>NUCLEOTIDE SEQUENCE</scope>
    <source>
        <strain evidence="4">BECK_SA2B12</strain>
        <strain evidence="2">BECK_SA2B15</strain>
        <strain evidence="3">BECK_SA2B20</strain>
    </source>
</reference>
<gene>
    <name evidence="2" type="ORF">BECKH772A_GA0070896_1008411</name>
    <name evidence="3" type="ORF">BECKH772B_GA0070898_1008312</name>
    <name evidence="4" type="ORF">BECKH772C_GA0070978_100801</name>
</gene>
<dbReference type="EMBL" id="CAADFG010000084">
    <property type="protein sequence ID" value="VFJ95230.1"/>
    <property type="molecule type" value="Genomic_DNA"/>
</dbReference>
<evidence type="ECO:0000256" key="1">
    <source>
        <dbReference type="SAM" id="MobiDB-lite"/>
    </source>
</evidence>
<dbReference type="EMBL" id="CAADFJ010000080">
    <property type="protein sequence ID" value="VFK02032.1"/>
    <property type="molecule type" value="Genomic_DNA"/>
</dbReference>
<sequence length="251" mass="26552">MGCCCRSTGRRVLSGGLRPGHPSAGWVGSVSPQSFYEANLDANTAVLIGETPCSAGGVRSPGAVRGAHRGGVQFGAGDGGTGCAVAVLRPGLLDYPGRRPGSVDQEGLEMRAGARGKTPILTPRNLSKRYGRVVPSTGLILISIPARCRGLSATMRRGNPRSSRRSPGPLSRMRERFGWREKLTALRVMTLQTPGQADDISRTRGLRQAEGSPTCDKRKALEAAPRAGGVAPIIGWERPDRRQPNARAPGR</sequence>
<evidence type="ECO:0000313" key="2">
    <source>
        <dbReference type="EMBL" id="VFJ95230.1"/>
    </source>
</evidence>
<protein>
    <submittedName>
        <fullName evidence="3">Uncharacterized protein</fullName>
    </submittedName>
</protein>
<evidence type="ECO:0000313" key="3">
    <source>
        <dbReference type="EMBL" id="VFJ95864.1"/>
    </source>
</evidence>
<dbReference type="AlphaFoldDB" id="A0A450UTI5"/>
<organism evidence="3">
    <name type="scientific">Candidatus Kentrum eta</name>
    <dbReference type="NCBI Taxonomy" id="2126337"/>
    <lineage>
        <taxon>Bacteria</taxon>
        <taxon>Pseudomonadati</taxon>
        <taxon>Pseudomonadota</taxon>
        <taxon>Gammaproteobacteria</taxon>
        <taxon>Candidatus Kentrum</taxon>
    </lineage>
</organism>
<accession>A0A450UTI5</accession>
<dbReference type="EMBL" id="CAADFI010000083">
    <property type="protein sequence ID" value="VFJ95864.1"/>
    <property type="molecule type" value="Genomic_DNA"/>
</dbReference>
<proteinExistence type="predicted"/>